<dbReference type="PROSITE" id="PS50111">
    <property type="entry name" value="CHEMOTAXIS_TRANSDUC_2"/>
    <property type="match status" value="1"/>
</dbReference>
<keyword evidence="3" id="KW-0807">Transducer</keyword>
<keyword evidence="6" id="KW-0675">Receptor</keyword>
<proteinExistence type="inferred from homology"/>
<sequence>MTGADTKLESSPLLSAELERIAQAHLIGQVSLRLDESIFSGADQSAAASVNKMLDHQMDILRQIMTTMMAYSQGEFDYSPVPLGGELAFVDKSTEKIRTAFQNVVTEISSMSEAIVSGKLDRKIESNRFKGQYKEIVKSFERAYDHLNDVIGKIVQQTGQLTICISDASSAAESLKSTSLFQSTSADDISSSVQQTGQMVQKNAEASKTVAELTGVSLVNAGEGAKSVQEMVAAMHHIKSASDDIGRIIKVIDEIAFQTNLLALNAAVEAARAGEHGRGFAVVAQEVRNLASRSSKAAQETSQLVESATRRVEEGVSVASKTEVAFGRIVENINSISSQTKTIALSSEEQARGVEQVGAAAVSLQDSSRSMNEQTQRVANFVQSVTSVAASLDDAMKGFSTRSISEEKNDNIAAALDLSKLSRSDLMRLNDILSSGKQIPSDLLAKIAETSVASAPQKPSENPSIFEKNTALLADDSDPFEGF</sequence>
<dbReference type="GO" id="GO:0007165">
    <property type="term" value="P:signal transduction"/>
    <property type="evidence" value="ECO:0007669"/>
    <property type="project" value="UniProtKB-KW"/>
</dbReference>
<dbReference type="InterPro" id="IPR004090">
    <property type="entry name" value="Chemotax_Me-accpt_rcpt"/>
</dbReference>
<accession>A0A1M4N0X8</accession>
<feature type="region of interest" description="Disordered" evidence="4">
    <location>
        <begin position="453"/>
        <end position="483"/>
    </location>
</feature>
<comment type="similarity">
    <text evidence="2">Belongs to the methyl-accepting chemotaxis (MCP) protein family.</text>
</comment>
<evidence type="ECO:0000256" key="1">
    <source>
        <dbReference type="ARBA" id="ARBA00022500"/>
    </source>
</evidence>
<evidence type="ECO:0000259" key="5">
    <source>
        <dbReference type="PROSITE" id="PS50111"/>
    </source>
</evidence>
<dbReference type="PRINTS" id="PR00260">
    <property type="entry name" value="CHEMTRNSDUCR"/>
</dbReference>
<dbReference type="AlphaFoldDB" id="A0A1M4N0X8"/>
<dbReference type="GO" id="GO:0004888">
    <property type="term" value="F:transmembrane signaling receptor activity"/>
    <property type="evidence" value="ECO:0007669"/>
    <property type="project" value="InterPro"/>
</dbReference>
<keyword evidence="1" id="KW-0145">Chemotaxis</keyword>
<dbReference type="Gene3D" id="1.20.120.1530">
    <property type="match status" value="1"/>
</dbReference>
<dbReference type="InterPro" id="IPR004089">
    <property type="entry name" value="MCPsignal_dom"/>
</dbReference>
<dbReference type="InterPro" id="IPR051310">
    <property type="entry name" value="MCP_chemotaxis"/>
</dbReference>
<dbReference type="SMART" id="SM00283">
    <property type="entry name" value="MA"/>
    <property type="match status" value="1"/>
</dbReference>
<protein>
    <submittedName>
        <fullName evidence="6">Putative cytoplasmic methyla-accepting chemoreceptor, TlpT</fullName>
    </submittedName>
</protein>
<evidence type="ECO:0000313" key="6">
    <source>
        <dbReference type="EMBL" id="SCM66706.1"/>
    </source>
</evidence>
<name>A0A1M4N0X8_9RHOB</name>
<keyword evidence="7" id="KW-1185">Reference proteome</keyword>
<gene>
    <name evidence="6" type="primary">tlpT3</name>
    <name evidence="6" type="ORF">KARMA_0888</name>
</gene>
<feature type="domain" description="Methyl-accepting transducer" evidence="5">
    <location>
        <begin position="157"/>
        <end position="393"/>
    </location>
</feature>
<dbReference type="GO" id="GO:0016020">
    <property type="term" value="C:membrane"/>
    <property type="evidence" value="ECO:0007669"/>
    <property type="project" value="InterPro"/>
</dbReference>
<feature type="compositionally biased region" description="Polar residues" evidence="4">
    <location>
        <begin position="453"/>
        <end position="463"/>
    </location>
</feature>
<dbReference type="Proteomes" id="UP000184085">
    <property type="component" value="Unassembled WGS sequence"/>
</dbReference>
<dbReference type="RefSeq" id="WP_072704647.1">
    <property type="nucleotide sequence ID" value="NZ_FMJB01000036.1"/>
</dbReference>
<evidence type="ECO:0000313" key="7">
    <source>
        <dbReference type="Proteomes" id="UP000184085"/>
    </source>
</evidence>
<dbReference type="PANTHER" id="PTHR43531:SF11">
    <property type="entry name" value="METHYL-ACCEPTING CHEMOTAXIS PROTEIN 3"/>
    <property type="match status" value="1"/>
</dbReference>
<dbReference type="Pfam" id="PF00015">
    <property type="entry name" value="MCPsignal"/>
    <property type="match status" value="1"/>
</dbReference>
<dbReference type="GO" id="GO:0006935">
    <property type="term" value="P:chemotaxis"/>
    <property type="evidence" value="ECO:0007669"/>
    <property type="project" value="UniProtKB-KW"/>
</dbReference>
<dbReference type="Gene3D" id="1.10.287.950">
    <property type="entry name" value="Methyl-accepting chemotaxis protein"/>
    <property type="match status" value="1"/>
</dbReference>
<evidence type="ECO:0000256" key="3">
    <source>
        <dbReference type="PROSITE-ProRule" id="PRU00284"/>
    </source>
</evidence>
<reference evidence="7" key="1">
    <citation type="submission" date="2016-09" db="EMBL/GenBank/DDBJ databases">
        <authorList>
            <person name="Wibberg D."/>
        </authorList>
    </citation>
    <scope>NUCLEOTIDE SEQUENCE [LARGE SCALE GENOMIC DNA]</scope>
</reference>
<dbReference type="SUPFAM" id="SSF58104">
    <property type="entry name" value="Methyl-accepting chemotaxis protein (MCP) signaling domain"/>
    <property type="match status" value="1"/>
</dbReference>
<dbReference type="PANTHER" id="PTHR43531">
    <property type="entry name" value="PROTEIN ICFG"/>
    <property type="match status" value="1"/>
</dbReference>
<evidence type="ECO:0000256" key="4">
    <source>
        <dbReference type="SAM" id="MobiDB-lite"/>
    </source>
</evidence>
<dbReference type="EMBL" id="FMJB01000036">
    <property type="protein sequence ID" value="SCM66706.1"/>
    <property type="molecule type" value="Genomic_DNA"/>
</dbReference>
<evidence type="ECO:0000256" key="2">
    <source>
        <dbReference type="ARBA" id="ARBA00029447"/>
    </source>
</evidence>
<organism evidence="6 7">
    <name type="scientific">Donghicola eburneus</name>
    <dbReference type="NCBI Taxonomy" id="393278"/>
    <lineage>
        <taxon>Bacteria</taxon>
        <taxon>Pseudomonadati</taxon>
        <taxon>Pseudomonadota</taxon>
        <taxon>Alphaproteobacteria</taxon>
        <taxon>Rhodobacterales</taxon>
        <taxon>Roseobacteraceae</taxon>
        <taxon>Donghicola</taxon>
    </lineage>
</organism>